<keyword evidence="2 6" id="KW-0813">Transport</keyword>
<evidence type="ECO:0000256" key="2">
    <source>
        <dbReference type="ARBA" id="ARBA00022448"/>
    </source>
</evidence>
<dbReference type="GO" id="GO:0016020">
    <property type="term" value="C:membrane"/>
    <property type="evidence" value="ECO:0007669"/>
    <property type="project" value="UniProtKB-SubCell"/>
</dbReference>
<keyword evidence="5" id="KW-0472">Membrane</keyword>
<keyword evidence="6" id="KW-0406">Ion transport</keyword>
<evidence type="ECO:0000256" key="1">
    <source>
        <dbReference type="ARBA" id="ARBA00004141"/>
    </source>
</evidence>
<proteinExistence type="inferred from homology"/>
<keyword evidence="3" id="KW-0812">Transmembrane</keyword>
<evidence type="ECO:0000256" key="6">
    <source>
        <dbReference type="RuleBase" id="RU365065"/>
    </source>
</evidence>
<evidence type="ECO:0000313" key="7">
    <source>
        <dbReference type="EMBL" id="VDC70013.1"/>
    </source>
</evidence>
<evidence type="ECO:0000256" key="5">
    <source>
        <dbReference type="ARBA" id="ARBA00023136"/>
    </source>
</evidence>
<comment type="similarity">
    <text evidence="6">Belongs to the ferroportin (FP) (TC 2.A.100) family. SLC40A subfamily.</text>
</comment>
<dbReference type="Pfam" id="PF06963">
    <property type="entry name" value="FPN1"/>
    <property type="match status" value="1"/>
</dbReference>
<dbReference type="InterPro" id="IPR009716">
    <property type="entry name" value="Ferroportin-1"/>
</dbReference>
<evidence type="ECO:0000256" key="3">
    <source>
        <dbReference type="ARBA" id="ARBA00022692"/>
    </source>
</evidence>
<keyword evidence="4" id="KW-1133">Transmembrane helix</keyword>
<dbReference type="EMBL" id="LR031570">
    <property type="protein sequence ID" value="VDC70013.1"/>
    <property type="molecule type" value="Genomic_DNA"/>
</dbReference>
<organism evidence="7">
    <name type="scientific">Brassica campestris</name>
    <name type="common">Field mustard</name>
    <dbReference type="NCBI Taxonomy" id="3711"/>
    <lineage>
        <taxon>Eukaryota</taxon>
        <taxon>Viridiplantae</taxon>
        <taxon>Streptophyta</taxon>
        <taxon>Embryophyta</taxon>
        <taxon>Tracheophyta</taxon>
        <taxon>Spermatophyta</taxon>
        <taxon>Magnoliopsida</taxon>
        <taxon>eudicotyledons</taxon>
        <taxon>Gunneridae</taxon>
        <taxon>Pentapetalae</taxon>
        <taxon>rosids</taxon>
        <taxon>malvids</taxon>
        <taxon>Brassicales</taxon>
        <taxon>Brassicaceae</taxon>
        <taxon>Brassiceae</taxon>
        <taxon>Brassica</taxon>
    </lineage>
</organism>
<evidence type="ECO:0000256" key="4">
    <source>
        <dbReference type="ARBA" id="ARBA00022989"/>
    </source>
</evidence>
<comment type="function">
    <text evidence="6">May be involved in iron transport and iron homeostasis.</text>
</comment>
<sequence length="50" mass="5756">MLMGGVAASRFGLWMFDLAVIQQMQKMENATEAVTVVDLFNRMKNVKYRD</sequence>
<dbReference type="GO" id="GO:0005381">
    <property type="term" value="F:iron ion transmembrane transporter activity"/>
    <property type="evidence" value="ECO:0007669"/>
    <property type="project" value="UniProtKB-UniRule"/>
</dbReference>
<comment type="subcellular location">
    <subcellularLocation>
        <location evidence="1 6">Membrane</location>
        <topology evidence="1 6">Multi-pass membrane protein</topology>
    </subcellularLocation>
</comment>
<reference evidence="7" key="1">
    <citation type="submission" date="2018-11" db="EMBL/GenBank/DDBJ databases">
        <authorList>
            <consortium name="Genoscope - CEA"/>
            <person name="William W."/>
        </authorList>
    </citation>
    <scope>NUCLEOTIDE SEQUENCE</scope>
</reference>
<protein>
    <recommendedName>
        <fullName evidence="6">Solute carrier family 40 member</fullName>
    </recommendedName>
</protein>
<name>A0A3P5Z792_BRACM</name>
<dbReference type="AlphaFoldDB" id="A0A3P5Z792"/>
<accession>A0A3P5Z792</accession>
<gene>
    <name evidence="7" type="ORF">BRAA05T19727Z</name>
</gene>